<keyword evidence="3" id="KW-1185">Reference proteome</keyword>
<dbReference type="HOGENOM" id="CLU_1562699_0_0_1"/>
<evidence type="ECO:0000313" key="2">
    <source>
        <dbReference type="EMBL" id="EMD40261.1"/>
    </source>
</evidence>
<evidence type="ECO:0000313" key="3">
    <source>
        <dbReference type="Proteomes" id="UP000016930"/>
    </source>
</evidence>
<gene>
    <name evidence="2" type="ORF">CERSUDRAFT_110866</name>
</gene>
<name>M2RN16_CERS8</name>
<dbReference type="STRING" id="914234.M2RN16"/>
<accession>M2RN16</accession>
<sequence length="171" mass="17675">MSYGSSDTGLFNPFAAEIYPPPAPTDASWPAWPSPNPRRLSDTSSYTSTSGSAFSPISESASVGSSSPSSDSLHNDAVHDLAQRVRQMAGATLAVPVSAQVQQLATAGGQTKLPTPHLPRPAQSAPAKQLTPKASPAPSACLRRRTLMAVQAGTMSLMRAGSSTALRSRAT</sequence>
<organism evidence="2 3">
    <name type="scientific">Ceriporiopsis subvermispora (strain B)</name>
    <name type="common">White-rot fungus</name>
    <name type="synonym">Gelatoporia subvermispora</name>
    <dbReference type="NCBI Taxonomy" id="914234"/>
    <lineage>
        <taxon>Eukaryota</taxon>
        <taxon>Fungi</taxon>
        <taxon>Dikarya</taxon>
        <taxon>Basidiomycota</taxon>
        <taxon>Agaricomycotina</taxon>
        <taxon>Agaricomycetes</taxon>
        <taxon>Polyporales</taxon>
        <taxon>Gelatoporiaceae</taxon>
        <taxon>Gelatoporia</taxon>
    </lineage>
</organism>
<feature type="region of interest" description="Disordered" evidence="1">
    <location>
        <begin position="22"/>
        <end position="81"/>
    </location>
</feature>
<protein>
    <submittedName>
        <fullName evidence="2">Uncharacterized protein</fullName>
    </submittedName>
</protein>
<feature type="compositionally biased region" description="Low complexity" evidence="1">
    <location>
        <begin position="42"/>
        <end position="72"/>
    </location>
</feature>
<feature type="compositionally biased region" description="Polar residues" evidence="1">
    <location>
        <begin position="104"/>
        <end position="113"/>
    </location>
</feature>
<dbReference type="EMBL" id="KB445792">
    <property type="protein sequence ID" value="EMD40261.1"/>
    <property type="molecule type" value="Genomic_DNA"/>
</dbReference>
<proteinExistence type="predicted"/>
<dbReference type="Proteomes" id="UP000016930">
    <property type="component" value="Unassembled WGS sequence"/>
</dbReference>
<reference evidence="2 3" key="1">
    <citation type="journal article" date="2012" name="Proc. Natl. Acad. Sci. U.S.A.">
        <title>Comparative genomics of Ceriporiopsis subvermispora and Phanerochaete chrysosporium provide insight into selective ligninolysis.</title>
        <authorList>
            <person name="Fernandez-Fueyo E."/>
            <person name="Ruiz-Duenas F.J."/>
            <person name="Ferreira P."/>
            <person name="Floudas D."/>
            <person name="Hibbett D.S."/>
            <person name="Canessa P."/>
            <person name="Larrondo L.F."/>
            <person name="James T.Y."/>
            <person name="Seelenfreund D."/>
            <person name="Lobos S."/>
            <person name="Polanco R."/>
            <person name="Tello M."/>
            <person name="Honda Y."/>
            <person name="Watanabe T."/>
            <person name="Watanabe T."/>
            <person name="Ryu J.S."/>
            <person name="Kubicek C.P."/>
            <person name="Schmoll M."/>
            <person name="Gaskell J."/>
            <person name="Hammel K.E."/>
            <person name="St John F.J."/>
            <person name="Vanden Wymelenberg A."/>
            <person name="Sabat G."/>
            <person name="Splinter BonDurant S."/>
            <person name="Syed K."/>
            <person name="Yadav J.S."/>
            <person name="Doddapaneni H."/>
            <person name="Subramanian V."/>
            <person name="Lavin J.L."/>
            <person name="Oguiza J.A."/>
            <person name="Perez G."/>
            <person name="Pisabarro A.G."/>
            <person name="Ramirez L."/>
            <person name="Santoyo F."/>
            <person name="Master E."/>
            <person name="Coutinho P.M."/>
            <person name="Henrissat B."/>
            <person name="Lombard V."/>
            <person name="Magnuson J.K."/>
            <person name="Kuees U."/>
            <person name="Hori C."/>
            <person name="Igarashi K."/>
            <person name="Samejima M."/>
            <person name="Held B.W."/>
            <person name="Barry K.W."/>
            <person name="LaButti K.M."/>
            <person name="Lapidus A."/>
            <person name="Lindquist E.A."/>
            <person name="Lucas S.M."/>
            <person name="Riley R."/>
            <person name="Salamov A.A."/>
            <person name="Hoffmeister D."/>
            <person name="Schwenk D."/>
            <person name="Hadar Y."/>
            <person name="Yarden O."/>
            <person name="de Vries R.P."/>
            <person name="Wiebenga A."/>
            <person name="Stenlid J."/>
            <person name="Eastwood D."/>
            <person name="Grigoriev I.V."/>
            <person name="Berka R.M."/>
            <person name="Blanchette R.A."/>
            <person name="Kersten P."/>
            <person name="Martinez A.T."/>
            <person name="Vicuna R."/>
            <person name="Cullen D."/>
        </authorList>
    </citation>
    <scope>NUCLEOTIDE SEQUENCE [LARGE SCALE GENOMIC DNA]</scope>
    <source>
        <strain evidence="2 3">B</strain>
    </source>
</reference>
<feature type="region of interest" description="Disordered" evidence="1">
    <location>
        <begin position="104"/>
        <end position="142"/>
    </location>
</feature>
<evidence type="ECO:0000256" key="1">
    <source>
        <dbReference type="SAM" id="MobiDB-lite"/>
    </source>
</evidence>
<dbReference type="AlphaFoldDB" id="M2RN16"/>